<sequence>MTRAGARPSSEPWWKPWLLGGAVLTSLVAGLHLAVGAYLWAFASEGLVPPGWRTPDLPDGATIVREETACASGGCWREVAIDPAGDDTPSELAAAMGLTPDDRYGSLSRDRQGWRFLDPAAVSIHSQSSGGLLVVHVQYAGGLD</sequence>
<evidence type="ECO:0000313" key="3">
    <source>
        <dbReference type="Proteomes" id="UP000468687"/>
    </source>
</evidence>
<dbReference type="EMBL" id="JAAGXA010000002">
    <property type="protein sequence ID" value="NEN77461.1"/>
    <property type="molecule type" value="Genomic_DNA"/>
</dbReference>
<feature type="transmembrane region" description="Helical" evidence="1">
    <location>
        <begin position="17"/>
        <end position="43"/>
    </location>
</feature>
<organism evidence="2 3">
    <name type="scientific">Nocardioides zeae</name>
    <dbReference type="NCBI Taxonomy" id="1457234"/>
    <lineage>
        <taxon>Bacteria</taxon>
        <taxon>Bacillati</taxon>
        <taxon>Actinomycetota</taxon>
        <taxon>Actinomycetes</taxon>
        <taxon>Propionibacteriales</taxon>
        <taxon>Nocardioidaceae</taxon>
        <taxon>Nocardioides</taxon>
    </lineage>
</organism>
<proteinExistence type="predicted"/>
<dbReference type="RefSeq" id="WP_163770823.1">
    <property type="nucleotide sequence ID" value="NZ_JAAGXA010000002.1"/>
</dbReference>
<reference evidence="2 3" key="1">
    <citation type="journal article" date="2014" name="Int. J. Syst. Evol. Microbiol.">
        <title>Nocardioides zeae sp. nov., isolated from the stem of Zea mays.</title>
        <authorList>
            <person name="Glaeser S.P."/>
            <person name="McInroy J.A."/>
            <person name="Busse H.J."/>
            <person name="Kampfer P."/>
        </authorList>
    </citation>
    <scope>NUCLEOTIDE SEQUENCE [LARGE SCALE GENOMIC DNA]</scope>
    <source>
        <strain evidence="2 3">JCM 30728</strain>
    </source>
</reference>
<keyword evidence="1" id="KW-0472">Membrane</keyword>
<evidence type="ECO:0000256" key="1">
    <source>
        <dbReference type="SAM" id="Phobius"/>
    </source>
</evidence>
<gene>
    <name evidence="2" type="ORF">G3T38_04130</name>
</gene>
<dbReference type="Proteomes" id="UP000468687">
    <property type="component" value="Unassembled WGS sequence"/>
</dbReference>
<evidence type="ECO:0000313" key="2">
    <source>
        <dbReference type="EMBL" id="NEN77461.1"/>
    </source>
</evidence>
<dbReference type="AlphaFoldDB" id="A0A6P0HFU9"/>
<protein>
    <submittedName>
        <fullName evidence="2">Uncharacterized protein</fullName>
    </submittedName>
</protein>
<keyword evidence="1" id="KW-1133">Transmembrane helix</keyword>
<comment type="caution">
    <text evidence="2">The sequence shown here is derived from an EMBL/GenBank/DDBJ whole genome shotgun (WGS) entry which is preliminary data.</text>
</comment>
<keyword evidence="3" id="KW-1185">Reference proteome</keyword>
<name>A0A6P0HFU9_9ACTN</name>
<accession>A0A6P0HFU9</accession>
<keyword evidence="1" id="KW-0812">Transmembrane</keyword>